<dbReference type="EMBL" id="JBCLUF010000016">
    <property type="protein sequence ID" value="MEY8662358.1"/>
    <property type="molecule type" value="Genomic_DNA"/>
</dbReference>
<keyword evidence="4" id="KW-0198">Cysteine biosynthesis</keyword>
<dbReference type="InterPro" id="IPR033752">
    <property type="entry name" value="MetA_family"/>
</dbReference>
<organism evidence="5 6">
    <name type="scientific">Ligilactobacillus faecis</name>
    <dbReference type="NCBI Taxonomy" id="762833"/>
    <lineage>
        <taxon>Bacteria</taxon>
        <taxon>Bacillati</taxon>
        <taxon>Bacillota</taxon>
        <taxon>Bacilli</taxon>
        <taxon>Lactobacillales</taxon>
        <taxon>Lactobacillaceae</taxon>
        <taxon>Ligilactobacillus</taxon>
    </lineage>
</organism>
<accession>A0ABV4DPG2</accession>
<comment type="function">
    <text evidence="4">Transfers an acetyl group from acetyl-CoA to L-serine, forming acetyl-L-serine.</text>
</comment>
<dbReference type="EC" id="2.3.1.30" evidence="4"/>
<dbReference type="Pfam" id="PF04204">
    <property type="entry name" value="HTS"/>
    <property type="match status" value="1"/>
</dbReference>
<dbReference type="PIRSF" id="PIRSF000450">
    <property type="entry name" value="H_ser_succinyltr"/>
    <property type="match status" value="1"/>
</dbReference>
<dbReference type="Gene3D" id="3.40.50.880">
    <property type="match status" value="1"/>
</dbReference>
<feature type="active site" description="Acyl-thioester intermediate" evidence="4">
    <location>
        <position position="114"/>
    </location>
</feature>
<proteinExistence type="inferred from homology"/>
<dbReference type="PANTHER" id="PTHR20919">
    <property type="entry name" value="HOMOSERINE O-SUCCINYLTRANSFERASE"/>
    <property type="match status" value="1"/>
</dbReference>
<dbReference type="CDD" id="cd03131">
    <property type="entry name" value="GATase1_HTS"/>
    <property type="match status" value="1"/>
</dbReference>
<comment type="caution">
    <text evidence="5">The sequence shown here is derived from an EMBL/GenBank/DDBJ whole genome shotgun (WGS) entry which is preliminary data.</text>
</comment>
<reference evidence="5 6" key="1">
    <citation type="submission" date="2024-03" db="EMBL/GenBank/DDBJ databases">
        <title>Mouse gut bacterial collection (mGBC) of GemPharmatech.</title>
        <authorList>
            <person name="He Y."/>
            <person name="Dong L."/>
            <person name="Wu D."/>
            <person name="Gao X."/>
            <person name="Lin Z."/>
        </authorList>
    </citation>
    <scope>NUCLEOTIDE SEQUENCE [LARGE SCALE GENOMIC DNA]</scope>
    <source>
        <strain evidence="5 6">15-30</strain>
    </source>
</reference>
<evidence type="ECO:0000313" key="5">
    <source>
        <dbReference type="EMBL" id="MEY8662358.1"/>
    </source>
</evidence>
<name>A0ABV4DPG2_9LACO</name>
<dbReference type="SUPFAM" id="SSF52317">
    <property type="entry name" value="Class I glutamine amidotransferase-like"/>
    <property type="match status" value="1"/>
</dbReference>
<comment type="similarity">
    <text evidence="4">Belongs to the MetA family.</text>
</comment>
<dbReference type="RefSeq" id="WP_369941843.1">
    <property type="nucleotide sequence ID" value="NZ_JBCLUF010000016.1"/>
</dbReference>
<feature type="site" description="Important for acyl-CoA specificity" evidence="4">
    <location>
        <position position="83"/>
    </location>
</feature>
<feature type="binding site" evidence="4">
    <location>
        <position position="220"/>
    </location>
    <ligand>
        <name>substrate</name>
    </ligand>
</feature>
<feature type="binding site" evidence="4">
    <location>
        <position position="135"/>
    </location>
    <ligand>
        <name>substrate</name>
    </ligand>
</feature>
<dbReference type="Proteomes" id="UP001565236">
    <property type="component" value="Unassembled WGS sequence"/>
</dbReference>
<sequence length="273" mass="31368">MRQPADALRIGVLNLMHDKLDTRARFLRVLEGQGINVAITFYYPKDHYKGRSVPPEVAKYARPLELAEVKKLDGFIVTGAPLERLSFTEITYSDELHELFSCLEKYQIEQLYVCWGAMAALNYFYGIEKYLLAQKVFGVYPQEILAPSKLLYGLKDGFLAPHARYADIDLAQVSQRRELQISANSSTGHAFLIEAKKAHQTFLFSHLEYGRQALEKEYQREVAAYPDQKAHLARPTYASQVPRFSWGKAQQLFFKNWLTLIATRKKAKNVIKN</sequence>
<evidence type="ECO:0000256" key="2">
    <source>
        <dbReference type="ARBA" id="ARBA00022679"/>
    </source>
</evidence>
<keyword evidence="1 4" id="KW-0028">Amino-acid biosynthesis</keyword>
<comment type="catalytic activity">
    <reaction evidence="4">
        <text>L-serine + acetyl-CoA = O-acetyl-L-serine + CoA</text>
        <dbReference type="Rhea" id="RHEA:24560"/>
        <dbReference type="ChEBI" id="CHEBI:33384"/>
        <dbReference type="ChEBI" id="CHEBI:57287"/>
        <dbReference type="ChEBI" id="CHEBI:57288"/>
        <dbReference type="ChEBI" id="CHEBI:58340"/>
        <dbReference type="EC" id="2.3.1.30"/>
    </reaction>
</comment>
<dbReference type="InterPro" id="IPR029062">
    <property type="entry name" value="Class_I_gatase-like"/>
</dbReference>
<evidence type="ECO:0000256" key="1">
    <source>
        <dbReference type="ARBA" id="ARBA00022605"/>
    </source>
</evidence>
<comment type="pathway">
    <text evidence="4">Amino-acid biosynthesis; L-cysteine biosynthesis; L-cysteine from L-serine: step 1/2.</text>
</comment>
<keyword evidence="3 4" id="KW-0012">Acyltransferase</keyword>
<evidence type="ECO:0000256" key="3">
    <source>
        <dbReference type="ARBA" id="ARBA00023315"/>
    </source>
</evidence>
<evidence type="ECO:0000256" key="4">
    <source>
        <dbReference type="HAMAP-Rule" id="MF_00295"/>
    </source>
</evidence>
<keyword evidence="4" id="KW-0963">Cytoplasm</keyword>
<comment type="subcellular location">
    <subcellularLocation>
        <location evidence="4">Cytoplasm</location>
    </subcellularLocation>
</comment>
<dbReference type="HAMAP" id="MF_00295">
    <property type="entry name" value="MetA_acyltransf"/>
    <property type="match status" value="1"/>
</dbReference>
<dbReference type="GO" id="GO:0008899">
    <property type="term" value="F:homoserine O-succinyltransferase activity"/>
    <property type="evidence" value="ECO:0007669"/>
    <property type="project" value="UniProtKB-EC"/>
</dbReference>
<feature type="active site" evidence="4">
    <location>
        <position position="208"/>
    </location>
</feature>
<protein>
    <recommendedName>
        <fullName evidence="4">Serine O-acetyltransferase</fullName>
        <shortName evidence="4">SAT</shortName>
        <ecNumber evidence="4">2.3.1.30</ecNumber>
    </recommendedName>
</protein>
<evidence type="ECO:0000313" key="6">
    <source>
        <dbReference type="Proteomes" id="UP001565236"/>
    </source>
</evidence>
<dbReference type="PANTHER" id="PTHR20919:SF0">
    <property type="entry name" value="HOMOSERINE O-SUCCINYLTRANSFERASE"/>
    <property type="match status" value="1"/>
</dbReference>
<gene>
    <name evidence="5" type="ORF">AALT52_05590</name>
</gene>
<keyword evidence="6" id="KW-1185">Reference proteome</keyword>
<feature type="active site" description="Proton acceptor" evidence="4">
    <location>
        <position position="206"/>
    </location>
</feature>
<keyword evidence="2 4" id="KW-0808">Transferase</keyword>
<comment type="caution">
    <text evidence="4">Lacks conserved residue(s) required for the propagation of feature annotation.</text>
</comment>
<feature type="site" description="Important for substrate specificity" evidence="4">
    <location>
        <position position="163"/>
    </location>
</feature>